<gene>
    <name evidence="1" type="ORF">LEP1GSC125_3713</name>
</gene>
<comment type="caution">
    <text evidence="1">The sequence shown here is derived from an EMBL/GenBank/DDBJ whole genome shotgun (WGS) entry which is preliminary data.</text>
</comment>
<dbReference type="Proteomes" id="UP000001343">
    <property type="component" value="Unassembled WGS sequence"/>
</dbReference>
<name>A0AA87MMT4_9LEPT</name>
<proteinExistence type="predicted"/>
<dbReference type="EMBL" id="AKWM02000058">
    <property type="protein sequence ID" value="EKR99139.1"/>
    <property type="molecule type" value="Genomic_DNA"/>
</dbReference>
<reference evidence="1 2" key="1">
    <citation type="journal article" date="2014" name="Int. J. Syst. Evol. Microbiol.">
        <title>Leptospira mayottensis sp. nov., a pathogenic species of the genus Leptospira isolated from humans.</title>
        <authorList>
            <person name="Bourhy P."/>
            <person name="Collet L."/>
            <person name="Brisse S."/>
            <person name="Picardeau M."/>
        </authorList>
    </citation>
    <scope>NUCLEOTIDE SEQUENCE [LARGE SCALE GENOMIC DNA]</scope>
    <source>
        <strain evidence="1 2">200901122</strain>
    </source>
</reference>
<dbReference type="AlphaFoldDB" id="A0AA87MMT4"/>
<accession>A0AA87MMT4</accession>
<organism evidence="1 2">
    <name type="scientific">Leptospira mayottensis 200901122</name>
    <dbReference type="NCBI Taxonomy" id="1193010"/>
    <lineage>
        <taxon>Bacteria</taxon>
        <taxon>Pseudomonadati</taxon>
        <taxon>Spirochaetota</taxon>
        <taxon>Spirochaetia</taxon>
        <taxon>Leptospirales</taxon>
        <taxon>Leptospiraceae</taxon>
        <taxon>Leptospira</taxon>
    </lineage>
</organism>
<evidence type="ECO:0000313" key="1">
    <source>
        <dbReference type="EMBL" id="EKR99139.1"/>
    </source>
</evidence>
<evidence type="ECO:0000313" key="2">
    <source>
        <dbReference type="Proteomes" id="UP000001343"/>
    </source>
</evidence>
<sequence length="47" mass="5529">MSLAGTRFKFHYISIETEGCQFSVSRRLKLSDNRIKFSNILCREKDC</sequence>
<protein>
    <submittedName>
        <fullName evidence="1">Uncharacterized protein</fullName>
    </submittedName>
</protein>